<protein>
    <submittedName>
        <fullName evidence="1">Uncharacterized protein</fullName>
    </submittedName>
</protein>
<sequence length="479" mass="55241">MPRRRSASKKAYEPLPTLVFDLSMIDYNKLVCNNITAETPETKSDRHELDPFLKIQKPHPHDVVYAAAVPILQMYNSQDLFRKVDPLLIEALSVSPTLFYGIDTTSAVHLLVRAETFIKIQLKLNCDLDSVWTGTKLVVKSGDRWILFEQFLQGLPKPKLGNLTQRALNEQLRLWQIESNTNAPSKAQKRKLGLLDLPVEVRKLIFLFAVGTHIEPQITYTTPYYSNRASEGAISTLKGTMLDNFPWNDWTQLPRTKPVQDGVLHLSKQLRKEALEALWVDTVKVFRRLARSGCYSDTDHNLTDTLQIMPAACHDHLRHITLAFTFEEYALFFGTPWLPKETDYNWEGQYSDGTTLKALKTLPRLHTLELFFPSTISEKYDPWLRSKTWAEVNQIQNDDEEDVMRRARMPCQAVLCDWVLRFAFEHVMHIKNVRLTGFIKAAVKQKWQALFFQTKNRSNIPSILAQLEVEKDAISEPQT</sequence>
<name>A0AAN7YIW1_9PEZI</name>
<dbReference type="EMBL" id="JAVRRL010000009">
    <property type="protein sequence ID" value="KAK5116234.1"/>
    <property type="molecule type" value="Genomic_DNA"/>
</dbReference>
<evidence type="ECO:0000313" key="2">
    <source>
        <dbReference type="Proteomes" id="UP001310890"/>
    </source>
</evidence>
<evidence type="ECO:0000313" key="1">
    <source>
        <dbReference type="EMBL" id="KAK5116234.1"/>
    </source>
</evidence>
<accession>A0AAN7YIW1</accession>
<dbReference type="Proteomes" id="UP001310890">
    <property type="component" value="Unassembled WGS sequence"/>
</dbReference>
<reference evidence="1" key="1">
    <citation type="submission" date="2023-08" db="EMBL/GenBank/DDBJ databases">
        <title>Black Yeasts Isolated from many extreme environments.</title>
        <authorList>
            <person name="Coleine C."/>
            <person name="Stajich J.E."/>
            <person name="Selbmann L."/>
        </authorList>
    </citation>
    <scope>NUCLEOTIDE SEQUENCE</scope>
    <source>
        <strain evidence="1">CCFEE 5401</strain>
    </source>
</reference>
<comment type="caution">
    <text evidence="1">The sequence shown here is derived from an EMBL/GenBank/DDBJ whole genome shotgun (WGS) entry which is preliminary data.</text>
</comment>
<dbReference type="AlphaFoldDB" id="A0AAN7YIW1"/>
<organism evidence="1 2">
    <name type="scientific">Meristemomyces frigidus</name>
    <dbReference type="NCBI Taxonomy" id="1508187"/>
    <lineage>
        <taxon>Eukaryota</taxon>
        <taxon>Fungi</taxon>
        <taxon>Dikarya</taxon>
        <taxon>Ascomycota</taxon>
        <taxon>Pezizomycotina</taxon>
        <taxon>Dothideomycetes</taxon>
        <taxon>Dothideomycetidae</taxon>
        <taxon>Mycosphaerellales</taxon>
        <taxon>Teratosphaeriaceae</taxon>
        <taxon>Meristemomyces</taxon>
    </lineage>
</organism>
<proteinExistence type="predicted"/>
<gene>
    <name evidence="1" type="ORF">LTR62_008561</name>
</gene>